<feature type="compositionally biased region" description="Basic and acidic residues" evidence="1">
    <location>
        <begin position="51"/>
        <end position="62"/>
    </location>
</feature>
<evidence type="ECO:0000256" key="1">
    <source>
        <dbReference type="SAM" id="MobiDB-lite"/>
    </source>
</evidence>
<organism evidence="2 3">
    <name type="scientific">Nitrosomonas communis</name>
    <dbReference type="NCBI Taxonomy" id="44574"/>
    <lineage>
        <taxon>Bacteria</taxon>
        <taxon>Pseudomonadati</taxon>
        <taxon>Pseudomonadota</taxon>
        <taxon>Betaproteobacteria</taxon>
        <taxon>Nitrosomonadales</taxon>
        <taxon>Nitrosomonadaceae</taxon>
        <taxon>Nitrosomonas</taxon>
    </lineage>
</organism>
<proteinExistence type="predicted"/>
<evidence type="ECO:0000313" key="2">
    <source>
        <dbReference type="EMBL" id="SDW17729.1"/>
    </source>
</evidence>
<dbReference type="EMBL" id="FNNH01000004">
    <property type="protein sequence ID" value="SDW17729.1"/>
    <property type="molecule type" value="Genomic_DNA"/>
</dbReference>
<name>A0A1H2RGE7_9PROT</name>
<accession>A0A1H2RGE7</accession>
<dbReference type="RefSeq" id="WP_074665278.1">
    <property type="nucleotide sequence ID" value="NZ_FNNH01000004.1"/>
</dbReference>
<dbReference type="AlphaFoldDB" id="A0A1H2RGE7"/>
<reference evidence="2 3" key="1">
    <citation type="submission" date="2016-10" db="EMBL/GenBank/DDBJ databases">
        <authorList>
            <person name="de Groot N.N."/>
        </authorList>
    </citation>
    <scope>NUCLEOTIDE SEQUENCE [LARGE SCALE GENOMIC DNA]</scope>
    <source>
        <strain evidence="2 3">Nm110</strain>
    </source>
</reference>
<gene>
    <name evidence="2" type="ORF">SAMN05421882_100497</name>
</gene>
<evidence type="ECO:0000313" key="3">
    <source>
        <dbReference type="Proteomes" id="UP000183454"/>
    </source>
</evidence>
<sequence>MKNKLTDRMKDPFYASLLFQIEQMICQADDEAKSKGQILTDSQISRRLSKRERESEAEDRTFPRQMSARG</sequence>
<protein>
    <submittedName>
        <fullName evidence="2">Uncharacterized protein</fullName>
    </submittedName>
</protein>
<feature type="region of interest" description="Disordered" evidence="1">
    <location>
        <begin position="43"/>
        <end position="70"/>
    </location>
</feature>
<dbReference type="Proteomes" id="UP000183454">
    <property type="component" value="Unassembled WGS sequence"/>
</dbReference>